<organism evidence="1 2">
    <name type="scientific">Oscillochloris trichoides DG-6</name>
    <dbReference type="NCBI Taxonomy" id="765420"/>
    <lineage>
        <taxon>Bacteria</taxon>
        <taxon>Bacillati</taxon>
        <taxon>Chloroflexota</taxon>
        <taxon>Chloroflexia</taxon>
        <taxon>Chloroflexales</taxon>
        <taxon>Chloroflexineae</taxon>
        <taxon>Oscillochloridaceae</taxon>
        <taxon>Oscillochloris</taxon>
    </lineage>
</organism>
<dbReference type="AlphaFoldDB" id="E1IGJ7"/>
<dbReference type="STRING" id="765420.OSCT_2448"/>
<dbReference type="HOGENOM" id="CLU_2477720_0_0_0"/>
<dbReference type="InterPro" id="IPR011990">
    <property type="entry name" value="TPR-like_helical_dom_sf"/>
</dbReference>
<dbReference type="eggNOG" id="COG0457">
    <property type="taxonomic scope" value="Bacteria"/>
</dbReference>
<comment type="caution">
    <text evidence="1">The sequence shown here is derived from an EMBL/GenBank/DDBJ whole genome shotgun (WGS) entry which is preliminary data.</text>
</comment>
<sequence>MAAMNQQLATWLYEGAVALSQGDKERALDLLMRVVSEDEGIPEAWLWLSGAVDDPEDQRTALENVLALDPDNTHARYGIAVLDNQV</sequence>
<gene>
    <name evidence="1" type="ORF">OSCT_2448</name>
</gene>
<dbReference type="OrthoDB" id="163409at2"/>
<dbReference type="Gene3D" id="1.25.40.10">
    <property type="entry name" value="Tetratricopeptide repeat domain"/>
    <property type="match status" value="1"/>
</dbReference>
<name>E1IGJ7_9CHLR</name>
<evidence type="ECO:0000313" key="2">
    <source>
        <dbReference type="Proteomes" id="UP000054010"/>
    </source>
</evidence>
<dbReference type="SUPFAM" id="SSF48452">
    <property type="entry name" value="TPR-like"/>
    <property type="match status" value="1"/>
</dbReference>
<protein>
    <recommendedName>
        <fullName evidence="3">TPR repeat-containing protein</fullName>
    </recommendedName>
</protein>
<evidence type="ECO:0000313" key="1">
    <source>
        <dbReference type="EMBL" id="EFO79666.1"/>
    </source>
</evidence>
<evidence type="ECO:0008006" key="3">
    <source>
        <dbReference type="Google" id="ProtNLM"/>
    </source>
</evidence>
<dbReference type="Proteomes" id="UP000054010">
    <property type="component" value="Unassembled WGS sequence"/>
</dbReference>
<proteinExistence type="predicted"/>
<reference evidence="1 2" key="1">
    <citation type="journal article" date="2011" name="J. Bacteriol.">
        <title>Draft genome sequence of the anoxygenic filamentous phototrophic bacterium Oscillochloris trichoides subsp. DG-6.</title>
        <authorList>
            <person name="Kuznetsov B.B."/>
            <person name="Ivanovsky R.N."/>
            <person name="Keppen O.I."/>
            <person name="Sukhacheva M.V."/>
            <person name="Bumazhkin B.K."/>
            <person name="Patutina E.O."/>
            <person name="Beletsky A.V."/>
            <person name="Mardanov A.V."/>
            <person name="Baslerov R.V."/>
            <person name="Panteleeva A.N."/>
            <person name="Kolganova T.V."/>
            <person name="Ravin N.V."/>
            <person name="Skryabin K.G."/>
        </authorList>
    </citation>
    <scope>NUCLEOTIDE SEQUENCE [LARGE SCALE GENOMIC DNA]</scope>
    <source>
        <strain evidence="1 2">DG-6</strain>
    </source>
</reference>
<accession>E1IGJ7</accession>
<dbReference type="EMBL" id="ADVR01000108">
    <property type="protein sequence ID" value="EFO79666.1"/>
    <property type="molecule type" value="Genomic_DNA"/>
</dbReference>
<keyword evidence="2" id="KW-1185">Reference proteome</keyword>